<sequence length="192" mass="20970">MLTRLCCMRLNTAGVVLGWLGVVGSLLGVILVSTVLGYADVITQRVLENMKNGGASYDEIHLVIVIGCSVYLGIILLNLLSSAMLVLGTMKERHLMLLPWLINSAVGLVFSILYHLAIVTATLTSGSNFGSALGVLIPTFVVLGLQIYIYYGIYSLYKQIQRTREQQRPLITATQGMEVPNQGNTYPSYTKI</sequence>
<dbReference type="OrthoDB" id="8118226at2759"/>
<evidence type="ECO:0000256" key="1">
    <source>
        <dbReference type="SAM" id="Phobius"/>
    </source>
</evidence>
<dbReference type="InterPro" id="IPR031720">
    <property type="entry name" value="DUF4728"/>
</dbReference>
<dbReference type="OMA" id="SRVFCMR"/>
<protein>
    <submittedName>
        <fullName evidence="3">Uncharacterized protein LOC111593285</fullName>
    </submittedName>
</protein>
<feature type="transmembrane region" description="Helical" evidence="1">
    <location>
        <begin position="12"/>
        <end position="39"/>
    </location>
</feature>
<dbReference type="AlphaFoldDB" id="A0A6J1L9K8"/>
<keyword evidence="1" id="KW-0812">Transmembrane</keyword>
<keyword evidence="2" id="KW-1185">Reference proteome</keyword>
<feature type="transmembrane region" description="Helical" evidence="1">
    <location>
        <begin position="135"/>
        <end position="157"/>
    </location>
</feature>
<organism evidence="2 3">
    <name type="scientific">Drosophila hydei</name>
    <name type="common">Fruit fly</name>
    <dbReference type="NCBI Taxonomy" id="7224"/>
    <lineage>
        <taxon>Eukaryota</taxon>
        <taxon>Metazoa</taxon>
        <taxon>Ecdysozoa</taxon>
        <taxon>Arthropoda</taxon>
        <taxon>Hexapoda</taxon>
        <taxon>Insecta</taxon>
        <taxon>Pterygota</taxon>
        <taxon>Neoptera</taxon>
        <taxon>Endopterygota</taxon>
        <taxon>Diptera</taxon>
        <taxon>Brachycera</taxon>
        <taxon>Muscomorpha</taxon>
        <taxon>Ephydroidea</taxon>
        <taxon>Drosophilidae</taxon>
        <taxon>Drosophila</taxon>
    </lineage>
</organism>
<keyword evidence="1" id="KW-0472">Membrane</keyword>
<dbReference type="Pfam" id="PF15860">
    <property type="entry name" value="DUF4728"/>
    <property type="match status" value="1"/>
</dbReference>
<evidence type="ECO:0000313" key="3">
    <source>
        <dbReference type="RefSeq" id="XP_023161726.2"/>
    </source>
</evidence>
<feature type="transmembrane region" description="Helical" evidence="1">
    <location>
        <begin position="100"/>
        <end position="123"/>
    </location>
</feature>
<evidence type="ECO:0000313" key="2">
    <source>
        <dbReference type="Proteomes" id="UP000504633"/>
    </source>
</evidence>
<feature type="transmembrane region" description="Helical" evidence="1">
    <location>
        <begin position="59"/>
        <end position="88"/>
    </location>
</feature>
<proteinExistence type="predicted"/>
<dbReference type="Proteomes" id="UP000504633">
    <property type="component" value="Unplaced"/>
</dbReference>
<name>A0A6J1L9K8_DROHY</name>
<dbReference type="KEGG" id="dhe:111593285"/>
<gene>
    <name evidence="3" type="primary">LOC111593285</name>
</gene>
<dbReference type="RefSeq" id="XP_023161726.2">
    <property type="nucleotide sequence ID" value="XM_023305958.2"/>
</dbReference>
<dbReference type="PANTHER" id="PTHR36694">
    <property type="entry name" value="PASIFLORA 1, ISOFORM A-RELATED"/>
    <property type="match status" value="1"/>
</dbReference>
<dbReference type="PANTHER" id="PTHR36694:SF11">
    <property type="entry name" value="LP21121P-RELATED"/>
    <property type="match status" value="1"/>
</dbReference>
<accession>A0A6J1L9K8</accession>
<keyword evidence="1" id="KW-1133">Transmembrane helix</keyword>
<reference evidence="3" key="1">
    <citation type="submission" date="2025-08" db="UniProtKB">
        <authorList>
            <consortium name="RefSeq"/>
        </authorList>
    </citation>
    <scope>IDENTIFICATION</scope>
    <source>
        <strain evidence="3">15085-1641.00</strain>
        <tissue evidence="3">Whole body</tissue>
    </source>
</reference>
<dbReference type="GeneID" id="111593285"/>